<dbReference type="AlphaFoldDB" id="A0A182W985"/>
<dbReference type="EnsemblMetazoa" id="AMIN006909-RA">
    <property type="protein sequence ID" value="AMIN006909-PA"/>
    <property type="gene ID" value="AMIN006909"/>
</dbReference>
<dbReference type="GO" id="GO:0005634">
    <property type="term" value="C:nucleus"/>
    <property type="evidence" value="ECO:0007669"/>
    <property type="project" value="TreeGrafter"/>
</dbReference>
<dbReference type="PANTHER" id="PTHR14689:SF0">
    <property type="entry name" value="COILED-COIL DOMAIN-CONTAINING PROTEIN 82"/>
    <property type="match status" value="1"/>
</dbReference>
<evidence type="ECO:0000313" key="3">
    <source>
        <dbReference type="EnsemblMetazoa" id="AMIN006909-PA"/>
    </source>
</evidence>
<keyword evidence="4" id="KW-1185">Reference proteome</keyword>
<evidence type="ECO:0000256" key="1">
    <source>
        <dbReference type="SAM" id="MobiDB-lite"/>
    </source>
</evidence>
<feature type="compositionally biased region" description="Low complexity" evidence="1">
    <location>
        <begin position="136"/>
        <end position="154"/>
    </location>
</feature>
<feature type="region of interest" description="Disordered" evidence="1">
    <location>
        <begin position="1"/>
        <end position="202"/>
    </location>
</feature>
<protein>
    <submittedName>
        <fullName evidence="3">DUF4211 domain-containing protein</fullName>
    </submittedName>
</protein>
<reference evidence="3" key="2">
    <citation type="submission" date="2020-05" db="UniProtKB">
        <authorList>
            <consortium name="EnsemblMetazoa"/>
        </authorList>
    </citation>
    <scope>IDENTIFICATION</scope>
    <source>
        <strain evidence="3">MINIMUS1</strain>
    </source>
</reference>
<reference evidence="4" key="1">
    <citation type="submission" date="2013-03" db="EMBL/GenBank/DDBJ databases">
        <title>The Genome Sequence of Anopheles minimus MINIMUS1.</title>
        <authorList>
            <consortium name="The Broad Institute Genomics Platform"/>
            <person name="Neafsey D.E."/>
            <person name="Walton C."/>
            <person name="Walker B."/>
            <person name="Young S.K."/>
            <person name="Zeng Q."/>
            <person name="Gargeya S."/>
            <person name="Fitzgerald M."/>
            <person name="Haas B."/>
            <person name="Abouelleil A."/>
            <person name="Allen A.W."/>
            <person name="Alvarado L."/>
            <person name="Arachchi H.M."/>
            <person name="Berlin A.M."/>
            <person name="Chapman S.B."/>
            <person name="Gainer-Dewar J."/>
            <person name="Goldberg J."/>
            <person name="Griggs A."/>
            <person name="Gujja S."/>
            <person name="Hansen M."/>
            <person name="Howarth C."/>
            <person name="Imamovic A."/>
            <person name="Ireland A."/>
            <person name="Larimer J."/>
            <person name="McCowan C."/>
            <person name="Murphy C."/>
            <person name="Pearson M."/>
            <person name="Poon T.W."/>
            <person name="Priest M."/>
            <person name="Roberts A."/>
            <person name="Saif S."/>
            <person name="Shea T."/>
            <person name="Sisk P."/>
            <person name="Sykes S."/>
            <person name="Wortman J."/>
            <person name="Nusbaum C."/>
            <person name="Birren B."/>
        </authorList>
    </citation>
    <scope>NUCLEOTIDE SEQUENCE [LARGE SCALE GENOMIC DNA]</scope>
    <source>
        <strain evidence="4">MINIMUS1</strain>
    </source>
</reference>
<feature type="domain" description="DUF4211" evidence="2">
    <location>
        <begin position="330"/>
        <end position="457"/>
    </location>
</feature>
<name>A0A182W985_9DIPT</name>
<dbReference type="PANTHER" id="PTHR14689">
    <property type="entry name" value="PHORBOL-ESTER_DAG-TYPE DOMAIN-CONTAINING PROTEIN"/>
    <property type="match status" value="1"/>
</dbReference>
<dbReference type="InterPro" id="IPR025451">
    <property type="entry name" value="DUF4211"/>
</dbReference>
<feature type="compositionally biased region" description="Acidic residues" evidence="1">
    <location>
        <begin position="60"/>
        <end position="73"/>
    </location>
</feature>
<feature type="compositionally biased region" description="Basic and acidic residues" evidence="1">
    <location>
        <begin position="10"/>
        <end position="26"/>
    </location>
</feature>
<feature type="compositionally biased region" description="Low complexity" evidence="1">
    <location>
        <begin position="179"/>
        <end position="195"/>
    </location>
</feature>
<dbReference type="Pfam" id="PF13926">
    <property type="entry name" value="DUF4211"/>
    <property type="match status" value="1"/>
</dbReference>
<feature type="compositionally biased region" description="Polar residues" evidence="1">
    <location>
        <begin position="104"/>
        <end position="114"/>
    </location>
</feature>
<dbReference type="VEuPathDB" id="VectorBase:AMIN006909"/>
<dbReference type="Proteomes" id="UP000075920">
    <property type="component" value="Unassembled WGS sequence"/>
</dbReference>
<proteinExistence type="predicted"/>
<evidence type="ECO:0000313" key="4">
    <source>
        <dbReference type="Proteomes" id="UP000075920"/>
    </source>
</evidence>
<feature type="compositionally biased region" description="Polar residues" evidence="1">
    <location>
        <begin position="161"/>
        <end position="178"/>
    </location>
</feature>
<organism evidence="3 4">
    <name type="scientific">Anopheles minimus</name>
    <dbReference type="NCBI Taxonomy" id="112268"/>
    <lineage>
        <taxon>Eukaryota</taxon>
        <taxon>Metazoa</taxon>
        <taxon>Ecdysozoa</taxon>
        <taxon>Arthropoda</taxon>
        <taxon>Hexapoda</taxon>
        <taxon>Insecta</taxon>
        <taxon>Pterygota</taxon>
        <taxon>Neoptera</taxon>
        <taxon>Endopterygota</taxon>
        <taxon>Diptera</taxon>
        <taxon>Nematocera</taxon>
        <taxon>Culicoidea</taxon>
        <taxon>Culicidae</taxon>
        <taxon>Anophelinae</taxon>
        <taxon>Anopheles</taxon>
    </lineage>
</organism>
<evidence type="ECO:0000259" key="2">
    <source>
        <dbReference type="Pfam" id="PF13926"/>
    </source>
</evidence>
<feature type="compositionally biased region" description="Basic residues" evidence="1">
    <location>
        <begin position="94"/>
        <end position="103"/>
    </location>
</feature>
<accession>A0A182W985</accession>
<sequence length="558" mass="63188">MLPPYVYNKPKADDPLIVPQRREMSNRKAKAKAVQLQQEIIAEHSRTGGTQAVGSRATDDIDEPAEFANDSDSDPAWTPESNKDDDDDELGSNSRRRSKKPANKHQQQARSNILSGAGIADFEYPSGDEGSAGGHTATSNNIQQQQNTAASQTQLHPVPPSSTVMHSQSISQQRPISEQHQQQQMGMYSQQQPAQTSQYNMHQQSYNATGSNIVSNTTSQASMHLNNSSNFQVGDFVAERSELTQDYPPIWRVDGKMLLQKYEPFDDQSGKILYRLVTTYSALNEESKKKYVRVPVHFRVHNQMESIVEFIRSEMSANSVLREDSVGSSNQTQQLEKSMDETKAYQDVFEVYIQTLISQALDPNFLKEIFQEQDDYFLSRVKSIDSLTEDRRRRLVQITPWSRNILNSLAVFPAYDVMTELGYTSHTMHQHCCVACHQPGIAVRIVLQGQTYNAATLASTAGTPASQQYDKSFLLCRGCSARFELLHKIFHQKYMMFVECAKRVNQQIASDSNKAATVILNELLADEHWLSMLFKEVRSIWAEIEYLEQQYRSQVGTQ</sequence>